<accession>A0AAD5X1C7</accession>
<comment type="similarity">
    <text evidence="1">Belongs to the ATG14 family.</text>
</comment>
<keyword evidence="3 4" id="KW-0175">Coiled coil</keyword>
<evidence type="ECO:0000313" key="7">
    <source>
        <dbReference type="Proteomes" id="UP001212841"/>
    </source>
</evidence>
<feature type="coiled-coil region" evidence="4">
    <location>
        <begin position="44"/>
        <end position="71"/>
    </location>
</feature>
<dbReference type="InterPro" id="IPR018791">
    <property type="entry name" value="UV_resistance/autophagy_Atg14"/>
</dbReference>
<evidence type="ECO:0000256" key="4">
    <source>
        <dbReference type="SAM" id="Coils"/>
    </source>
</evidence>
<keyword evidence="7" id="KW-1185">Reference proteome</keyword>
<gene>
    <name evidence="6" type="ORF">HK097_007911</name>
</gene>
<evidence type="ECO:0000256" key="2">
    <source>
        <dbReference type="ARBA" id="ARBA00013807"/>
    </source>
</evidence>
<name>A0AAD5X1C7_9FUNG</name>
<dbReference type="PANTHER" id="PTHR15157">
    <property type="entry name" value="UV RADIATION RESISTANCE-ASSOCIATED GENE PROTEIN"/>
    <property type="match status" value="1"/>
</dbReference>
<dbReference type="EMBL" id="JADGJD010000433">
    <property type="protein sequence ID" value="KAJ3051111.1"/>
    <property type="molecule type" value="Genomic_DNA"/>
</dbReference>
<evidence type="ECO:0000256" key="3">
    <source>
        <dbReference type="ARBA" id="ARBA00023054"/>
    </source>
</evidence>
<evidence type="ECO:0000256" key="5">
    <source>
        <dbReference type="SAM" id="MobiDB-lite"/>
    </source>
</evidence>
<reference evidence="6" key="1">
    <citation type="submission" date="2020-05" db="EMBL/GenBank/DDBJ databases">
        <title>Phylogenomic resolution of chytrid fungi.</title>
        <authorList>
            <person name="Stajich J.E."/>
            <person name="Amses K."/>
            <person name="Simmons R."/>
            <person name="Seto K."/>
            <person name="Myers J."/>
            <person name="Bonds A."/>
            <person name="Quandt C.A."/>
            <person name="Barry K."/>
            <person name="Liu P."/>
            <person name="Grigoriev I."/>
            <person name="Longcore J.E."/>
            <person name="James T.Y."/>
        </authorList>
    </citation>
    <scope>NUCLEOTIDE SEQUENCE</scope>
    <source>
        <strain evidence="6">JEL0318</strain>
    </source>
</reference>
<protein>
    <recommendedName>
        <fullName evidence="2">Autophagy-related protein 14</fullName>
    </recommendedName>
</protein>
<dbReference type="GO" id="GO:0005768">
    <property type="term" value="C:endosome"/>
    <property type="evidence" value="ECO:0007669"/>
    <property type="project" value="TreeGrafter"/>
</dbReference>
<organism evidence="6 7">
    <name type="scientific">Rhizophlyctis rosea</name>
    <dbReference type="NCBI Taxonomy" id="64517"/>
    <lineage>
        <taxon>Eukaryota</taxon>
        <taxon>Fungi</taxon>
        <taxon>Fungi incertae sedis</taxon>
        <taxon>Chytridiomycota</taxon>
        <taxon>Chytridiomycota incertae sedis</taxon>
        <taxon>Chytridiomycetes</taxon>
        <taxon>Rhizophlyctidales</taxon>
        <taxon>Rhizophlyctidaceae</taxon>
        <taxon>Rhizophlyctis</taxon>
    </lineage>
</organism>
<dbReference type="GO" id="GO:0000149">
    <property type="term" value="F:SNARE binding"/>
    <property type="evidence" value="ECO:0007669"/>
    <property type="project" value="TreeGrafter"/>
</dbReference>
<proteinExistence type="inferred from homology"/>
<dbReference type="AlphaFoldDB" id="A0AAD5X1C7"/>
<evidence type="ECO:0000313" key="6">
    <source>
        <dbReference type="EMBL" id="KAJ3051111.1"/>
    </source>
</evidence>
<dbReference type="Proteomes" id="UP001212841">
    <property type="component" value="Unassembled WGS sequence"/>
</dbReference>
<dbReference type="PANTHER" id="PTHR15157:SF5">
    <property type="entry name" value="UV RADIATION RESISTANCE-ASSOCIATED GENE PROTEIN"/>
    <property type="match status" value="1"/>
</dbReference>
<dbReference type="Pfam" id="PF10186">
    <property type="entry name" value="ATG14"/>
    <property type="match status" value="1"/>
</dbReference>
<feature type="region of interest" description="Disordered" evidence="5">
    <location>
        <begin position="363"/>
        <end position="382"/>
    </location>
</feature>
<dbReference type="GO" id="GO:0000323">
    <property type="term" value="C:lytic vacuole"/>
    <property type="evidence" value="ECO:0007669"/>
    <property type="project" value="TreeGrafter"/>
</dbReference>
<evidence type="ECO:0000256" key="1">
    <source>
        <dbReference type="ARBA" id="ARBA00009574"/>
    </source>
</evidence>
<sequence length="401" mass="44256">MLSKMLFKERDSLAQAIETHVSSHAPLTGFQSHQAQSAPVAARVVDLERRIAEARQKIAEDKQKIHNQRTLLNARKQSLMQSHATLSQDHLRLVTRLPKSHEESFILYKQTADRLMIVRRGFVRELVSIFRLRQVQRRSKITAAAALSPSRSLATLSSGGGLAASVANLGSFMSSTVKEARNSAAGLMTASVVGLAAAQATPRSSMDSFTTQQSGSMVSDEHLHEYRIVNVGWPKDGNFLQYPREKLNAGIGYVVHMLLLLSNYLEVPLPFKLINRGSKSYARAQNMEALESGQMPLYLTDTNADAFTVGLSMLNFDIAYVCYTQGLDIPLAQVPHTLENLAGACQAAHLGWDINRPPTSLTPFSLTLSPPSPHHHQRPRSELLHGPTDVMVLPFSLDFNK</sequence>
<dbReference type="GO" id="GO:0035493">
    <property type="term" value="P:SNARE complex assembly"/>
    <property type="evidence" value="ECO:0007669"/>
    <property type="project" value="TreeGrafter"/>
</dbReference>
<feature type="non-terminal residue" evidence="6">
    <location>
        <position position="1"/>
    </location>
</feature>
<dbReference type="GO" id="GO:0032991">
    <property type="term" value="C:protein-containing complex"/>
    <property type="evidence" value="ECO:0007669"/>
    <property type="project" value="UniProtKB-ARBA"/>
</dbReference>
<comment type="caution">
    <text evidence="6">The sequence shown here is derived from an EMBL/GenBank/DDBJ whole genome shotgun (WGS) entry which is preliminary data.</text>
</comment>